<comment type="subcellular location">
    <subcellularLocation>
        <location evidence="1">Nucleus</location>
    </subcellularLocation>
</comment>
<feature type="region of interest" description="Disordered" evidence="9">
    <location>
        <begin position="153"/>
        <end position="174"/>
    </location>
</feature>
<evidence type="ECO:0000313" key="13">
    <source>
        <dbReference type="Proteomes" id="UP000008022"/>
    </source>
</evidence>
<evidence type="ECO:0000259" key="11">
    <source>
        <dbReference type="Pfam" id="PF08600"/>
    </source>
</evidence>
<evidence type="ECO:0000259" key="10">
    <source>
        <dbReference type="Pfam" id="PF07967"/>
    </source>
</evidence>
<feature type="domain" description="C3HC-type" evidence="10">
    <location>
        <begin position="183"/>
        <end position="307"/>
    </location>
</feature>
<dbReference type="PANTHER" id="PTHR15835:SF14">
    <property type="entry name" value="EXPRESSED PROTEIN"/>
    <property type="match status" value="1"/>
</dbReference>
<evidence type="ECO:0000256" key="7">
    <source>
        <dbReference type="ARBA" id="ARBA00022946"/>
    </source>
</evidence>
<keyword evidence="4" id="KW-0479">Metal-binding</keyword>
<dbReference type="InterPro" id="IPR003690">
    <property type="entry name" value="MTERF"/>
</dbReference>
<name>A0A0E0P275_ORYRU</name>
<reference evidence="13" key="1">
    <citation type="submission" date="2013-06" db="EMBL/GenBank/DDBJ databases">
        <authorList>
            <person name="Zhao Q."/>
        </authorList>
    </citation>
    <scope>NUCLEOTIDE SEQUENCE</scope>
    <source>
        <strain evidence="13">cv. W1943</strain>
    </source>
</reference>
<dbReference type="InterPro" id="IPR012935">
    <property type="entry name" value="NuBaID_N"/>
</dbReference>
<feature type="region of interest" description="Disordered" evidence="9">
    <location>
        <begin position="547"/>
        <end position="625"/>
    </location>
</feature>
<evidence type="ECO:0000256" key="3">
    <source>
        <dbReference type="ARBA" id="ARBA00022472"/>
    </source>
</evidence>
<dbReference type="HOGENOM" id="CLU_005552_0_0_1"/>
<evidence type="ECO:0000256" key="6">
    <source>
        <dbReference type="ARBA" id="ARBA00022833"/>
    </source>
</evidence>
<evidence type="ECO:0000256" key="2">
    <source>
        <dbReference type="ARBA" id="ARBA00007692"/>
    </source>
</evidence>
<sequence>MREEVRSSSGAAAEPPPTPVARYDRGGALIFGGRFAGVAVGVVGESGSRCLDRLCRGWVLEVFVGFVTGAAIARRDFGLVYGERSEAVSVDVWLNPRAGASYWPASITVLLSGEIYIPLGGNRAIFGPSSPAMQANVASIDWSGSRQASRVDSSSHVAPHAHQPSHSFDATGTALDSAPSCRPWERGDLLRRLATYKPTTWASRPKAASSLACARRGWVNVDMDKIECESCGAHLIFSTLTSWSPAEVSNAGEAFAEQLDASHHNSCPWRGNSCADSLVQLHLTQSALIGGFKDRCDGLLQFTSLPVIASSAIEHMKLTRSSQIDRLLSQSITFLSGELSYKAESTTGIDIQQDSSCSYSKARKLISLCGWEPRWLPNVQDCEENSTHSAKNADSVEPFFPRFAEHQKNSFSGSAKKDKGKGKRPLKDSGCSMRSPLLDCSFCGSTVKIWDFRSVSRPCRFSPNNIDAPETGKKLALTRGISAASGINEWVTDGMERDPAEGRDEEATNEGKSLSNAGVDLNLTMAGGLPSIQSSIPIASERFNGGLGRDLMIGQPTGSEVGDHATSYESRGPSSRKRNHEEGGSTVDKPQDRLQHADSIEGSVIDRDGEEVDDAAQDSDIPNKRSRGFDLFGSYLPSSSGAGPSRNFCFDPDADAGKFSHARAAGLAAVDRDSMRESSVAAMDTVHSADEDSMESVEYYPGDGNDIDMPSSSAHRNIEMDDVLGLNYSNQAQQSACVQPASGSDGREIGGSSTNEGEEVLDAVTAPAFARDQLSVGISGGSVGMGASHEAEIHGIDVSLQRAESVVGDAEPNTELTETMGHTGESVPGPGLMDEFVPDEVDRQEPHGDSQDMVSQSVGQADSGSKIYGSTKADSVESGEKIGGHAVGHASRMHPSLSCNAGMQTGLDVSKEEVTQAGKLLIAGDVPMGLDYDPQNGLGSILLNLVICFSGATNGENDFESGLPEFDPVKHHNSYCPWVNGTVAAACCSNTESSSSSSPLSGWQLTVDALDTFQSLGQAQNHAMRSDSAASLYMDDHVTPNHKLARRASDYYCKQARFLACGPEGLCFHALCDLFLLPESDHPMSAAQSATEDDDEVARAAMPLCSFYASTSLPVAKPHSLPSSSSSKPYTATPAPTPTAASASASAAALSLHLPELPSRVKDKILSLELMGVDYGRALALNPALRDAAPESIHAVVTFLQSRGLHFKDLGRVFGMCPSLLTASVRADLRPVFAFLTDDLGIPDTAYRRVVVKCPRVLACSVRDQLRPALLYLRRLGFRDARALAFQDPILLVSSVERTMIPKLDFLAGLGMHRDDAVAMVLRCPALFTFSIERNYKPKFEYLVAEMGGGVHDIKAFPQYFTFSLDKRIAPRHRAAADAGVSLPLPDMLKATDEEFMEMLDKEIELQKQAA</sequence>
<reference evidence="12" key="2">
    <citation type="submission" date="2015-06" db="UniProtKB">
        <authorList>
            <consortium name="EnsemblPlants"/>
        </authorList>
    </citation>
    <scope>IDENTIFICATION</scope>
</reference>
<feature type="region of interest" description="Disordered" evidence="9">
    <location>
        <begin position="1"/>
        <end position="20"/>
    </location>
</feature>
<feature type="domain" description="NuBaID C-terminal" evidence="11">
    <location>
        <begin position="963"/>
        <end position="1012"/>
    </location>
</feature>
<dbReference type="Proteomes" id="UP000008022">
    <property type="component" value="Unassembled WGS sequence"/>
</dbReference>
<feature type="compositionally biased region" description="Basic and acidic residues" evidence="9">
    <location>
        <begin position="494"/>
        <end position="506"/>
    </location>
</feature>
<dbReference type="EnsemblPlants" id="ORUFI03G38040.1">
    <property type="protein sequence ID" value="ORUFI03G38040.1"/>
    <property type="gene ID" value="ORUFI03G38040"/>
</dbReference>
<dbReference type="GO" id="GO:0005634">
    <property type="term" value="C:nucleus"/>
    <property type="evidence" value="ECO:0007669"/>
    <property type="project" value="UniProtKB-SubCell"/>
</dbReference>
<evidence type="ECO:0000313" key="12">
    <source>
        <dbReference type="EnsemblPlants" id="ORUFI03G38040.1"/>
    </source>
</evidence>
<evidence type="ECO:0000256" key="4">
    <source>
        <dbReference type="ARBA" id="ARBA00022723"/>
    </source>
</evidence>
<evidence type="ECO:0000256" key="1">
    <source>
        <dbReference type="ARBA" id="ARBA00004123"/>
    </source>
</evidence>
<feature type="compositionally biased region" description="Basic and acidic residues" evidence="9">
    <location>
        <begin position="840"/>
        <end position="850"/>
    </location>
</feature>
<feature type="region of interest" description="Disordered" evidence="9">
    <location>
        <begin position="494"/>
        <end position="515"/>
    </location>
</feature>
<dbReference type="Pfam" id="PF07967">
    <property type="entry name" value="zf-C3HC"/>
    <property type="match status" value="1"/>
</dbReference>
<dbReference type="Gramene" id="ORUFI03G38040.1">
    <property type="protein sequence ID" value="ORUFI03G38040.1"/>
    <property type="gene ID" value="ORUFI03G38040"/>
</dbReference>
<protein>
    <submittedName>
        <fullName evidence="12">Uncharacterized protein</fullName>
    </submittedName>
</protein>
<dbReference type="STRING" id="4529.A0A0E0P275"/>
<feature type="compositionally biased region" description="Polar residues" evidence="9">
    <location>
        <begin position="852"/>
        <end position="863"/>
    </location>
</feature>
<dbReference type="Pfam" id="PF02536">
    <property type="entry name" value="mTERF"/>
    <property type="match status" value="2"/>
</dbReference>
<keyword evidence="8" id="KW-0539">Nucleus</keyword>
<comment type="similarity">
    <text evidence="2">Belongs to the mTERF family.</text>
</comment>
<dbReference type="InterPro" id="IPR038538">
    <property type="entry name" value="MTERF_sf"/>
</dbReference>
<dbReference type="OMA" id="HSAKNAD"/>
<keyword evidence="3" id="KW-0805">Transcription regulation</keyword>
<organism evidence="12 13">
    <name type="scientific">Oryza rufipogon</name>
    <name type="common">Brownbeard rice</name>
    <name type="synonym">Asian wild rice</name>
    <dbReference type="NCBI Taxonomy" id="4529"/>
    <lineage>
        <taxon>Eukaryota</taxon>
        <taxon>Viridiplantae</taxon>
        <taxon>Streptophyta</taxon>
        <taxon>Embryophyta</taxon>
        <taxon>Tracheophyta</taxon>
        <taxon>Spermatophyta</taxon>
        <taxon>Magnoliopsida</taxon>
        <taxon>Liliopsida</taxon>
        <taxon>Poales</taxon>
        <taxon>Poaceae</taxon>
        <taxon>BOP clade</taxon>
        <taxon>Oryzoideae</taxon>
        <taxon>Oryzeae</taxon>
        <taxon>Oryzinae</taxon>
        <taxon>Oryza</taxon>
    </lineage>
</organism>
<dbReference type="GO" id="GO:0006353">
    <property type="term" value="P:DNA-templated transcription termination"/>
    <property type="evidence" value="ECO:0007669"/>
    <property type="project" value="UniProtKB-KW"/>
</dbReference>
<dbReference type="eggNOG" id="KOG1267">
    <property type="taxonomic scope" value="Eukaryota"/>
</dbReference>
<dbReference type="FunFam" id="1.25.70.10:FF:000010">
    <property type="entry name" value="Transcription termination factor MTEF1, chloroplastic"/>
    <property type="match status" value="1"/>
</dbReference>
<proteinExistence type="inferred from homology"/>
<dbReference type="PANTHER" id="PTHR15835">
    <property type="entry name" value="NUCLEAR-INTERACTING PARTNER OF ALK"/>
    <property type="match status" value="1"/>
</dbReference>
<feature type="region of interest" description="Disordered" evidence="9">
    <location>
        <begin position="812"/>
        <end position="878"/>
    </location>
</feature>
<accession>A0A0E0P275</accession>
<dbReference type="SMART" id="SM00733">
    <property type="entry name" value="Mterf"/>
    <property type="match status" value="6"/>
</dbReference>
<keyword evidence="7" id="KW-0809">Transit peptide</keyword>
<feature type="region of interest" description="Disordered" evidence="9">
    <location>
        <begin position="409"/>
        <end position="429"/>
    </location>
</feature>
<keyword evidence="5" id="KW-0863">Zinc-finger</keyword>
<evidence type="ECO:0000256" key="9">
    <source>
        <dbReference type="SAM" id="MobiDB-lite"/>
    </source>
</evidence>
<feature type="compositionally biased region" description="Acidic residues" evidence="9">
    <location>
        <begin position="608"/>
        <end position="617"/>
    </location>
</feature>
<dbReference type="Gene3D" id="1.25.70.10">
    <property type="entry name" value="Transcription termination factor 3, mitochondrial"/>
    <property type="match status" value="1"/>
</dbReference>
<keyword evidence="13" id="KW-1185">Reference proteome</keyword>
<evidence type="ECO:0000256" key="5">
    <source>
        <dbReference type="ARBA" id="ARBA00022771"/>
    </source>
</evidence>
<keyword evidence="6" id="KW-0862">Zinc</keyword>
<feature type="compositionally biased region" description="Basic and acidic residues" evidence="9">
    <location>
        <begin position="579"/>
        <end position="607"/>
    </location>
</feature>
<dbReference type="Pfam" id="PF08600">
    <property type="entry name" value="NuBaID_C"/>
    <property type="match status" value="1"/>
</dbReference>
<feature type="region of interest" description="Disordered" evidence="9">
    <location>
        <begin position="1118"/>
        <end position="1138"/>
    </location>
</feature>
<dbReference type="GO" id="GO:0003676">
    <property type="term" value="F:nucleic acid binding"/>
    <property type="evidence" value="ECO:0007669"/>
    <property type="project" value="InterPro"/>
</dbReference>
<dbReference type="eggNOG" id="KOG4765">
    <property type="taxonomic scope" value="Eukaryota"/>
</dbReference>
<dbReference type="GO" id="GO:0008270">
    <property type="term" value="F:zinc ion binding"/>
    <property type="evidence" value="ECO:0007669"/>
    <property type="project" value="UniProtKB-KW"/>
</dbReference>
<dbReference type="InterPro" id="IPR013909">
    <property type="entry name" value="NuBaID_C"/>
</dbReference>
<evidence type="ECO:0000256" key="8">
    <source>
        <dbReference type="ARBA" id="ARBA00023242"/>
    </source>
</evidence>
<keyword evidence="3" id="KW-0804">Transcription</keyword>
<keyword evidence="3" id="KW-0806">Transcription termination</keyword>